<protein>
    <submittedName>
        <fullName evidence="1">Uncharacterized protein</fullName>
    </submittedName>
</protein>
<organism evidence="1 2">
    <name type="scientific">Agrobacterium vitis</name>
    <name type="common">Rhizobium vitis</name>
    <dbReference type="NCBI Taxonomy" id="373"/>
    <lineage>
        <taxon>Bacteria</taxon>
        <taxon>Pseudomonadati</taxon>
        <taxon>Pseudomonadota</taxon>
        <taxon>Alphaproteobacteria</taxon>
        <taxon>Hyphomicrobiales</taxon>
        <taxon>Rhizobiaceae</taxon>
        <taxon>Rhizobium/Agrobacterium group</taxon>
        <taxon>Agrobacterium</taxon>
    </lineage>
</organism>
<reference evidence="1 2" key="1">
    <citation type="submission" date="2019-12" db="EMBL/GenBank/DDBJ databases">
        <title>Whole-genome sequencing of Allorhizobium vitis.</title>
        <authorList>
            <person name="Gan H.M."/>
            <person name="Szegedi E."/>
            <person name="Burr T."/>
            <person name="Savka M.A."/>
        </authorList>
    </citation>
    <scope>NUCLEOTIDE SEQUENCE [LARGE SCALE GENOMIC DNA]</scope>
    <source>
        <strain evidence="1 2">CG516</strain>
    </source>
</reference>
<dbReference type="AlphaFoldDB" id="A0A6L6VI29"/>
<dbReference type="RefSeq" id="WP_156615635.1">
    <property type="nucleotide sequence ID" value="NZ_WPHR01000018.1"/>
</dbReference>
<gene>
    <name evidence="1" type="ORF">GOZ90_18600</name>
</gene>
<evidence type="ECO:0000313" key="2">
    <source>
        <dbReference type="Proteomes" id="UP000477951"/>
    </source>
</evidence>
<evidence type="ECO:0000313" key="1">
    <source>
        <dbReference type="EMBL" id="MUZ74701.1"/>
    </source>
</evidence>
<dbReference type="EMBL" id="WPHR01000018">
    <property type="protein sequence ID" value="MUZ74701.1"/>
    <property type="molecule type" value="Genomic_DNA"/>
</dbReference>
<proteinExistence type="predicted"/>
<accession>A0A6L6VI29</accession>
<sequence length="99" mass="10972">MQFGARSLHKSVYSCSCTLQIPWDLKNYAAVAAGRSMLSNCPSILHLIMLAYTHDELAPTLPAERAIRDAFVFCVLSNAEKCCAVIAFQLHFLLMPILV</sequence>
<name>A0A6L6VI29_AGRVI</name>
<comment type="caution">
    <text evidence="1">The sequence shown here is derived from an EMBL/GenBank/DDBJ whole genome shotgun (WGS) entry which is preliminary data.</text>
</comment>
<dbReference type="Proteomes" id="UP000477951">
    <property type="component" value="Unassembled WGS sequence"/>
</dbReference>